<dbReference type="PANTHER" id="PTHR47966:SF47">
    <property type="entry name" value="ENDOPEPTIDASE, PUTATIVE (AFU_ORTHOLOGUE AFUA_3G01220)-RELATED"/>
    <property type="match status" value="1"/>
</dbReference>
<dbReference type="GO" id="GO:0000324">
    <property type="term" value="C:fungal-type vacuole"/>
    <property type="evidence" value="ECO:0007669"/>
    <property type="project" value="TreeGrafter"/>
</dbReference>
<dbReference type="SUPFAM" id="SSF50630">
    <property type="entry name" value="Acid proteases"/>
    <property type="match status" value="1"/>
</dbReference>
<dbReference type="PANTHER" id="PTHR47966">
    <property type="entry name" value="BETA-SITE APP-CLEAVING ENZYME, ISOFORM A-RELATED"/>
    <property type="match status" value="1"/>
</dbReference>
<dbReference type="Proteomes" id="UP000054321">
    <property type="component" value="Unassembled WGS sequence"/>
</dbReference>
<organism evidence="5 6">
    <name type="scientific">Oidiodendron maius (strain Zn)</name>
    <dbReference type="NCBI Taxonomy" id="913774"/>
    <lineage>
        <taxon>Eukaryota</taxon>
        <taxon>Fungi</taxon>
        <taxon>Dikarya</taxon>
        <taxon>Ascomycota</taxon>
        <taxon>Pezizomycotina</taxon>
        <taxon>Leotiomycetes</taxon>
        <taxon>Leotiomycetes incertae sedis</taxon>
        <taxon>Myxotrichaceae</taxon>
        <taxon>Oidiodendron</taxon>
    </lineage>
</organism>
<dbReference type="Gene3D" id="2.40.70.10">
    <property type="entry name" value="Acid Proteases"/>
    <property type="match status" value="2"/>
</dbReference>
<dbReference type="OrthoDB" id="15189at2759"/>
<evidence type="ECO:0000313" key="5">
    <source>
        <dbReference type="EMBL" id="KIN05042.1"/>
    </source>
</evidence>
<comment type="similarity">
    <text evidence="1">Belongs to the peptidase A1 family.</text>
</comment>
<dbReference type="CDD" id="cd05471">
    <property type="entry name" value="pepsin_like"/>
    <property type="match status" value="1"/>
</dbReference>
<evidence type="ECO:0000259" key="4">
    <source>
        <dbReference type="PROSITE" id="PS51767"/>
    </source>
</evidence>
<dbReference type="InterPro" id="IPR021109">
    <property type="entry name" value="Peptidase_aspartic_dom_sf"/>
</dbReference>
<accession>A0A0C3HS04</accession>
<feature type="active site" evidence="2">
    <location>
        <position position="83"/>
    </location>
</feature>
<protein>
    <recommendedName>
        <fullName evidence="4">Peptidase A1 domain-containing protein</fullName>
    </recommendedName>
</protein>
<dbReference type="GO" id="GO:0004190">
    <property type="term" value="F:aspartic-type endopeptidase activity"/>
    <property type="evidence" value="ECO:0007669"/>
    <property type="project" value="InterPro"/>
</dbReference>
<feature type="domain" description="Peptidase A1" evidence="4">
    <location>
        <begin position="67"/>
        <end position="407"/>
    </location>
</feature>
<proteinExistence type="inferred from homology"/>
<dbReference type="InParanoid" id="A0A0C3HS04"/>
<feature type="compositionally biased region" description="Polar residues" evidence="3">
    <location>
        <begin position="7"/>
        <end position="27"/>
    </location>
</feature>
<evidence type="ECO:0000313" key="6">
    <source>
        <dbReference type="Proteomes" id="UP000054321"/>
    </source>
</evidence>
<evidence type="ECO:0000256" key="3">
    <source>
        <dbReference type="SAM" id="MobiDB-lite"/>
    </source>
</evidence>
<dbReference type="InterPro" id="IPR033121">
    <property type="entry name" value="PEPTIDASE_A1"/>
</dbReference>
<gene>
    <name evidence="5" type="ORF">OIDMADRAFT_101874</name>
</gene>
<dbReference type="InterPro" id="IPR001461">
    <property type="entry name" value="Aspartic_peptidase_A1"/>
</dbReference>
<dbReference type="HOGENOM" id="CLU_035052_1_0_1"/>
<dbReference type="AlphaFoldDB" id="A0A0C3HS04"/>
<dbReference type="GO" id="GO:0006508">
    <property type="term" value="P:proteolysis"/>
    <property type="evidence" value="ECO:0007669"/>
    <property type="project" value="InterPro"/>
</dbReference>
<dbReference type="Pfam" id="PF00026">
    <property type="entry name" value="Asp"/>
    <property type="match status" value="1"/>
</dbReference>
<evidence type="ECO:0000256" key="1">
    <source>
        <dbReference type="ARBA" id="ARBA00007447"/>
    </source>
</evidence>
<dbReference type="PROSITE" id="PS51767">
    <property type="entry name" value="PEPTIDASE_A1"/>
    <property type="match status" value="1"/>
</dbReference>
<dbReference type="STRING" id="913774.A0A0C3HS04"/>
<reference evidence="5 6" key="1">
    <citation type="submission" date="2014-04" db="EMBL/GenBank/DDBJ databases">
        <authorList>
            <consortium name="DOE Joint Genome Institute"/>
            <person name="Kuo A."/>
            <person name="Martino E."/>
            <person name="Perotto S."/>
            <person name="Kohler A."/>
            <person name="Nagy L.G."/>
            <person name="Floudas D."/>
            <person name="Copeland A."/>
            <person name="Barry K.W."/>
            <person name="Cichocki N."/>
            <person name="Veneault-Fourrey C."/>
            <person name="LaButti K."/>
            <person name="Lindquist E.A."/>
            <person name="Lipzen A."/>
            <person name="Lundell T."/>
            <person name="Morin E."/>
            <person name="Murat C."/>
            <person name="Sun H."/>
            <person name="Tunlid A."/>
            <person name="Henrissat B."/>
            <person name="Grigoriev I.V."/>
            <person name="Hibbett D.S."/>
            <person name="Martin F."/>
            <person name="Nordberg H.P."/>
            <person name="Cantor M.N."/>
            <person name="Hua S.X."/>
        </authorList>
    </citation>
    <scope>NUCLEOTIDE SEQUENCE [LARGE SCALE GENOMIC DNA]</scope>
    <source>
        <strain evidence="5 6">Zn</strain>
    </source>
</reference>
<reference evidence="6" key="2">
    <citation type="submission" date="2015-01" db="EMBL/GenBank/DDBJ databases">
        <title>Evolutionary Origins and Diversification of the Mycorrhizal Mutualists.</title>
        <authorList>
            <consortium name="DOE Joint Genome Institute"/>
            <consortium name="Mycorrhizal Genomics Consortium"/>
            <person name="Kohler A."/>
            <person name="Kuo A."/>
            <person name="Nagy L.G."/>
            <person name="Floudas D."/>
            <person name="Copeland A."/>
            <person name="Barry K.W."/>
            <person name="Cichocki N."/>
            <person name="Veneault-Fourrey C."/>
            <person name="LaButti K."/>
            <person name="Lindquist E.A."/>
            <person name="Lipzen A."/>
            <person name="Lundell T."/>
            <person name="Morin E."/>
            <person name="Murat C."/>
            <person name="Riley R."/>
            <person name="Ohm R."/>
            <person name="Sun H."/>
            <person name="Tunlid A."/>
            <person name="Henrissat B."/>
            <person name="Grigoriev I.V."/>
            <person name="Hibbett D.S."/>
            <person name="Martin F."/>
        </authorList>
    </citation>
    <scope>NUCLEOTIDE SEQUENCE [LARGE SCALE GENOMIC DNA]</scope>
    <source>
        <strain evidence="6">Zn</strain>
    </source>
</reference>
<evidence type="ECO:0000256" key="2">
    <source>
        <dbReference type="PIRSR" id="PIRSR601461-1"/>
    </source>
</evidence>
<feature type="active site" evidence="2">
    <location>
        <position position="293"/>
    </location>
</feature>
<sequence>MQILPRKSNSLTPASQRNAPLPSNSLLKKSAKGYNARSAAYLLHHNPSIPKSNHNTGLLSLDIGEEFATNITFGHQTFVSIVDTGSSDTWVVQNGFQCVNITTEAPLPEAECDFGPPLASDAGFSQIPNQNFNITYGDGEFLTGIVGFEDVTLAGIKVRQEVALVDYAAWFGDSTTSGLTGFAYPALTSAYQGNTPSNDSVQVPYSPLFKTMYTQGLTAPLFSLAILRDISGPSGYLSLGGTPPVDFVDDFTSTPILVTTITGYPKGYDFYTIEVESVQVGRKSSPGGKYIVDSGTTLNYMPTPIATAVNNAFSPPAVYSDDVGAYLVDCKAKAPSLGITISGTVFYTNPLDMILLAGTDENGNDVCITGVVDGGNDPSQDVYILGDVFQKNVVSVFDIGAVEMRFAPREFYPSNDPY</sequence>
<dbReference type="EMBL" id="KN832872">
    <property type="protein sequence ID" value="KIN05042.1"/>
    <property type="molecule type" value="Genomic_DNA"/>
</dbReference>
<feature type="region of interest" description="Disordered" evidence="3">
    <location>
        <begin position="1"/>
        <end position="27"/>
    </location>
</feature>
<keyword evidence="6" id="KW-1185">Reference proteome</keyword>
<dbReference type="InterPro" id="IPR034164">
    <property type="entry name" value="Pepsin-like_dom"/>
</dbReference>
<name>A0A0C3HS04_OIDMZ</name>
<dbReference type="PRINTS" id="PR00792">
    <property type="entry name" value="PEPSIN"/>
</dbReference>